<dbReference type="GO" id="GO:0043171">
    <property type="term" value="P:peptide catabolic process"/>
    <property type="evidence" value="ECO:0007669"/>
    <property type="project" value="UniProtKB-UniRule"/>
</dbReference>
<organism evidence="8 9">
    <name type="scientific">Salibacter halophilus</name>
    <dbReference type="NCBI Taxonomy" id="1803916"/>
    <lineage>
        <taxon>Bacteria</taxon>
        <taxon>Pseudomonadati</taxon>
        <taxon>Bacteroidota</taxon>
        <taxon>Flavobacteriia</taxon>
        <taxon>Flavobacteriales</taxon>
        <taxon>Salibacteraceae</taxon>
        <taxon>Salibacter</taxon>
    </lineage>
</organism>
<keyword evidence="9" id="KW-1185">Reference proteome</keyword>
<keyword evidence="5 7" id="KW-0378">Hydrolase</keyword>
<reference evidence="8 9" key="1">
    <citation type="submission" date="2019-09" db="EMBL/GenBank/DDBJ databases">
        <title>Genomes of Cryomorphaceae.</title>
        <authorList>
            <person name="Bowman J.P."/>
        </authorList>
    </citation>
    <scope>NUCLEOTIDE SEQUENCE [LARGE SCALE GENOMIC DNA]</scope>
    <source>
        <strain evidence="8 9">KCTC 52047</strain>
    </source>
</reference>
<dbReference type="PANTHER" id="PTHR38469:SF1">
    <property type="entry name" value="PERIPLASMIC PEPTIDASE SUBFAMILY S1B"/>
    <property type="match status" value="1"/>
</dbReference>
<dbReference type="SUPFAM" id="SSF50494">
    <property type="entry name" value="Trypsin-like serine proteases"/>
    <property type="match status" value="1"/>
</dbReference>
<keyword evidence="6 7" id="KW-0720">Serine protease</keyword>
<sequence>MTMRFLTLFTAIIISSTAIAKEGMWIPLLLKQLNESEMQSMGYKLTAEDIYSVNQSSMKDAVVKFGGGCTGEIISSNGLLLTNHHCGYGQIQSHSTVENDYLTEGFWAQSLKDELPNTGLTATFIVRIEDVSRKMLADISPSLVEAKRDSIISARISNLTKKATEDTHYDAYIKPFYHGNQYFMFITETFKDIRLVGAPPSSIGKFGFDSDNWMWPRHTGDFSMFRIYADENNKPAEYSEDNVPYQPKHHFPISLNGYEKNDFSMVFGFPASTEEYLPATAVEYTIDKLNPARIEMRDASLEIIGNAMANDKKINIQYAAKQSSISNAWKKWKGQTNGLKNVNAVGKKKELEKQFVTRAKETGKSDWANIPTVYDSLYKVYKPYNFARAMLIEIYYYGPEVLRFANGFEALTKENLSDSALTSLKEKMLKRTKSFFKDYHQPTDQKIMAKLMPMYLNNLNESVRPNEIIEYFNGKKPAEKLYKNSMFDDEEKLTEFIENYTPKQRKKILKDDAFKIAQSLLNSYSNNVRPPYSEVNKAIDSTNRVYMKALQTLLPNYKKYYPDANFTLRLSYGKINGYEPKDGINCSYYTTTDGIIQKMDTTSKEYDVPSKLHSLIQSKDFGQYADENGELRVCFIGQNHTSGGNSGSPAINGEGQLIGLNFDRTWESTMSDIMYDPEICRNIMVDIRYVLFVIDKYAGANRLIDEMELVKN</sequence>
<comment type="similarity">
    <text evidence="1 7">Belongs to the peptidase S46 family.</text>
</comment>
<dbReference type="EC" id="3.4.14.-" evidence="7"/>
<dbReference type="InterPro" id="IPR043504">
    <property type="entry name" value="Peptidase_S1_PA_chymotrypsin"/>
</dbReference>
<dbReference type="GO" id="GO:0008239">
    <property type="term" value="F:dipeptidyl-peptidase activity"/>
    <property type="evidence" value="ECO:0007669"/>
    <property type="project" value="UniProtKB-UniRule"/>
</dbReference>
<dbReference type="InterPro" id="IPR019500">
    <property type="entry name" value="Pep_S46"/>
</dbReference>
<comment type="function">
    <text evidence="7">Catalyzes the removal of dipeptides from the N-terminus of oligopeptides.</text>
</comment>
<evidence type="ECO:0000313" key="9">
    <source>
        <dbReference type="Proteomes" id="UP000435357"/>
    </source>
</evidence>
<keyword evidence="2 7" id="KW-0031">Aminopeptidase</keyword>
<dbReference type="InterPro" id="IPR009003">
    <property type="entry name" value="Peptidase_S1_PA"/>
</dbReference>
<accession>A0A6N6M691</accession>
<comment type="caution">
    <text evidence="8">The sequence shown here is derived from an EMBL/GenBank/DDBJ whole genome shotgun (WGS) entry which is preliminary data.</text>
</comment>
<protein>
    <recommendedName>
        <fullName evidence="7">Dipeptidyl-peptidase</fullName>
        <ecNumber evidence="7">3.4.14.-</ecNumber>
    </recommendedName>
</protein>
<dbReference type="OrthoDB" id="9805367at2"/>
<dbReference type="Gene3D" id="2.40.10.10">
    <property type="entry name" value="Trypsin-like serine proteases"/>
    <property type="match status" value="1"/>
</dbReference>
<proteinExistence type="inferred from homology"/>
<evidence type="ECO:0000256" key="2">
    <source>
        <dbReference type="ARBA" id="ARBA00022438"/>
    </source>
</evidence>
<dbReference type="EMBL" id="WACR01000007">
    <property type="protein sequence ID" value="KAB1063772.1"/>
    <property type="molecule type" value="Genomic_DNA"/>
</dbReference>
<keyword evidence="4" id="KW-0732">Signal</keyword>
<dbReference type="Pfam" id="PF10459">
    <property type="entry name" value="Peptidase_S46"/>
    <property type="match status" value="1"/>
</dbReference>
<evidence type="ECO:0000256" key="3">
    <source>
        <dbReference type="ARBA" id="ARBA00022670"/>
    </source>
</evidence>
<keyword evidence="3 7" id="KW-0645">Protease</keyword>
<evidence type="ECO:0000256" key="7">
    <source>
        <dbReference type="RuleBase" id="RU366067"/>
    </source>
</evidence>
<evidence type="ECO:0000256" key="4">
    <source>
        <dbReference type="ARBA" id="ARBA00022729"/>
    </source>
</evidence>
<evidence type="ECO:0000313" key="8">
    <source>
        <dbReference type="EMBL" id="KAB1063772.1"/>
    </source>
</evidence>
<evidence type="ECO:0000256" key="1">
    <source>
        <dbReference type="ARBA" id="ARBA00010491"/>
    </source>
</evidence>
<gene>
    <name evidence="8" type="ORF">F3059_09395</name>
</gene>
<name>A0A6N6M691_9FLAO</name>
<evidence type="ECO:0000256" key="6">
    <source>
        <dbReference type="ARBA" id="ARBA00022825"/>
    </source>
</evidence>
<evidence type="ECO:0000256" key="5">
    <source>
        <dbReference type="ARBA" id="ARBA00022801"/>
    </source>
</evidence>
<dbReference type="AlphaFoldDB" id="A0A6N6M691"/>
<dbReference type="GO" id="GO:0006508">
    <property type="term" value="P:proteolysis"/>
    <property type="evidence" value="ECO:0007669"/>
    <property type="project" value="UniProtKB-KW"/>
</dbReference>
<dbReference type="GO" id="GO:0070009">
    <property type="term" value="F:serine-type aminopeptidase activity"/>
    <property type="evidence" value="ECO:0007669"/>
    <property type="project" value="UniProtKB-UniRule"/>
</dbReference>
<dbReference type="Proteomes" id="UP000435357">
    <property type="component" value="Unassembled WGS sequence"/>
</dbReference>
<dbReference type="PANTHER" id="PTHR38469">
    <property type="entry name" value="PERIPLASMIC PEPTIDASE SUBFAMILY S1B"/>
    <property type="match status" value="1"/>
</dbReference>